<dbReference type="InterPro" id="IPR006037">
    <property type="entry name" value="RCK_C"/>
</dbReference>
<reference evidence="9 10" key="1">
    <citation type="submission" date="2016-11" db="EMBL/GenBank/DDBJ databases">
        <authorList>
            <person name="Jaros S."/>
            <person name="Januszkiewicz K."/>
            <person name="Wedrychowicz H."/>
        </authorList>
    </citation>
    <scope>NUCLEOTIDE SEQUENCE [LARGE SCALE GENOMIC DNA]</scope>
    <source>
        <strain evidence="9 10">DSM 5091</strain>
    </source>
</reference>
<dbReference type="GO" id="GO:0006813">
    <property type="term" value="P:potassium ion transport"/>
    <property type="evidence" value="ECO:0007669"/>
    <property type="project" value="InterPro"/>
</dbReference>
<keyword evidence="3 7" id="KW-0812">Transmembrane</keyword>
<feature type="transmembrane region" description="Helical" evidence="7">
    <location>
        <begin position="103"/>
        <end position="125"/>
    </location>
</feature>
<feature type="transmembrane region" description="Helical" evidence="7">
    <location>
        <begin position="73"/>
        <end position="91"/>
    </location>
</feature>
<feature type="transmembrane region" description="Helical" evidence="7">
    <location>
        <begin position="12"/>
        <end position="28"/>
    </location>
</feature>
<keyword evidence="6 7" id="KW-0472">Membrane</keyword>
<feature type="domain" description="RCK C-terminal" evidence="8">
    <location>
        <begin position="220"/>
        <end position="306"/>
    </location>
</feature>
<keyword evidence="4" id="KW-0677">Repeat</keyword>
<evidence type="ECO:0000313" key="9">
    <source>
        <dbReference type="EMBL" id="SHJ60822.1"/>
    </source>
</evidence>
<protein>
    <submittedName>
        <fullName evidence="9">TrkA-C domain-containing protein</fullName>
    </submittedName>
</protein>
<dbReference type="InterPro" id="IPR004680">
    <property type="entry name" value="Cit_transptr-like_dom"/>
</dbReference>
<sequence length="613" mass="65467">MINFPPPPNLHAIAVLILAFFALILFTRKNLPLETSSFAILILLTIGFEIYPFHSGNTVLHAVDFFHGFGHEALVAVCALMIAGQGIVRTGGLEPVGRGLARLWKISPSVSLLLTLLVAAFISAFVNNVPIVVLLLPILISVSIRTNVKASSVLMPMGFATLLGGTCTAIGTSTNLLVVSVAADMGVRRLEMFDFLVPGAIAAGIGIGYLWLIVPRIMPERKLALADTSPRIFTAHLAILEKSSSIGKTLAEAIKTVDGGIKIKGIRRGTDSFTMPLPSVVLKSGDQLIIHDTPERLKEIEQLLNGTLYQDETLGSPIDDDHPLKAEDQQVAEIAVVQGSHLQGRTLDGIHFADRYGVIVLAIHRAGKHLKKGFDTISETRLQVGDILLVQGPREQITSLKKEKEILVLDATVDLPFTKKAPLALGIMLAIIVTTAFGFLPIAISASCGALIMIIFGCLGWRDATKALSTQVVMIVVSSLALGSALLQTGGAEYLAQLFLAIGGNASPSFMLSGLMLLMAILTNVVSNNATAVMGTPIAISIAAQMDLPAEPFVLAVLFGANMSFATPMAYKTNLLVMNAGEYTFNDFLRIGIPLVLILWATLSWVLPNLYGI</sequence>
<dbReference type="GO" id="GO:0005886">
    <property type="term" value="C:plasma membrane"/>
    <property type="evidence" value="ECO:0007669"/>
    <property type="project" value="TreeGrafter"/>
</dbReference>
<feature type="transmembrane region" description="Helical" evidence="7">
    <location>
        <begin position="591"/>
        <end position="611"/>
    </location>
</feature>
<evidence type="ECO:0000256" key="2">
    <source>
        <dbReference type="ARBA" id="ARBA00022448"/>
    </source>
</evidence>
<dbReference type="EMBL" id="FQZT01000011">
    <property type="protein sequence ID" value="SHJ60822.1"/>
    <property type="molecule type" value="Genomic_DNA"/>
</dbReference>
<evidence type="ECO:0000256" key="6">
    <source>
        <dbReference type="ARBA" id="ARBA00023136"/>
    </source>
</evidence>
<name>A0A1M6KPK4_MALRU</name>
<dbReference type="PROSITE" id="PS51202">
    <property type="entry name" value="RCK_C"/>
    <property type="match status" value="2"/>
</dbReference>
<dbReference type="Pfam" id="PF03600">
    <property type="entry name" value="CitMHS"/>
    <property type="match status" value="1"/>
</dbReference>
<feature type="domain" description="RCK C-terminal" evidence="8">
    <location>
        <begin position="319"/>
        <end position="406"/>
    </location>
</feature>
<dbReference type="GO" id="GO:0008324">
    <property type="term" value="F:monoatomic cation transmembrane transporter activity"/>
    <property type="evidence" value="ECO:0007669"/>
    <property type="project" value="InterPro"/>
</dbReference>
<feature type="transmembrane region" description="Helical" evidence="7">
    <location>
        <begin position="195"/>
        <end position="214"/>
    </location>
</feature>
<organism evidence="9 10">
    <name type="scientific">Malonomonas rubra DSM 5091</name>
    <dbReference type="NCBI Taxonomy" id="1122189"/>
    <lineage>
        <taxon>Bacteria</taxon>
        <taxon>Pseudomonadati</taxon>
        <taxon>Thermodesulfobacteriota</taxon>
        <taxon>Desulfuromonadia</taxon>
        <taxon>Desulfuromonadales</taxon>
        <taxon>Geopsychrobacteraceae</taxon>
        <taxon>Malonomonas</taxon>
    </lineage>
</organism>
<dbReference type="AlphaFoldDB" id="A0A1M6KPK4"/>
<dbReference type="PANTHER" id="PTHR43652:SF2">
    <property type="entry name" value="BASIC AMINO ACID ANTIPORTER YFCC-RELATED"/>
    <property type="match status" value="1"/>
</dbReference>
<dbReference type="STRING" id="1122189.SAMN02745165_02748"/>
<proteinExistence type="predicted"/>
<keyword evidence="2" id="KW-0813">Transport</keyword>
<feature type="transmembrane region" description="Helical" evidence="7">
    <location>
        <begin position="499"/>
        <end position="522"/>
    </location>
</feature>
<gene>
    <name evidence="9" type="ORF">SAMN02745165_02748</name>
</gene>
<evidence type="ECO:0000256" key="4">
    <source>
        <dbReference type="ARBA" id="ARBA00022737"/>
    </source>
</evidence>
<feature type="transmembrane region" description="Helical" evidence="7">
    <location>
        <begin position="160"/>
        <end position="183"/>
    </location>
</feature>
<feature type="transmembrane region" description="Helical" evidence="7">
    <location>
        <begin position="553"/>
        <end position="571"/>
    </location>
</feature>
<feature type="transmembrane region" description="Helical" evidence="7">
    <location>
        <begin position="468"/>
        <end position="487"/>
    </location>
</feature>
<accession>A0A1M6KPK4</accession>
<dbReference type="PANTHER" id="PTHR43652">
    <property type="entry name" value="BASIC AMINO ACID ANTIPORTER YFCC-RELATED"/>
    <property type="match status" value="1"/>
</dbReference>
<dbReference type="InterPro" id="IPR036721">
    <property type="entry name" value="RCK_C_sf"/>
</dbReference>
<keyword evidence="10" id="KW-1185">Reference proteome</keyword>
<feature type="transmembrane region" description="Helical" evidence="7">
    <location>
        <begin position="35"/>
        <end position="53"/>
    </location>
</feature>
<comment type="subcellular location">
    <subcellularLocation>
        <location evidence="1">Membrane</location>
        <topology evidence="1">Multi-pass membrane protein</topology>
    </subcellularLocation>
</comment>
<evidence type="ECO:0000313" key="10">
    <source>
        <dbReference type="Proteomes" id="UP000184171"/>
    </source>
</evidence>
<keyword evidence="5 7" id="KW-1133">Transmembrane helix</keyword>
<dbReference type="Proteomes" id="UP000184171">
    <property type="component" value="Unassembled WGS sequence"/>
</dbReference>
<dbReference type="Pfam" id="PF02080">
    <property type="entry name" value="TrkA_C"/>
    <property type="match status" value="2"/>
</dbReference>
<evidence type="ECO:0000259" key="8">
    <source>
        <dbReference type="PROSITE" id="PS51202"/>
    </source>
</evidence>
<dbReference type="InterPro" id="IPR051679">
    <property type="entry name" value="DASS-Related_Transporters"/>
</dbReference>
<evidence type="ECO:0000256" key="5">
    <source>
        <dbReference type="ARBA" id="ARBA00022989"/>
    </source>
</evidence>
<evidence type="ECO:0000256" key="7">
    <source>
        <dbReference type="SAM" id="Phobius"/>
    </source>
</evidence>
<feature type="transmembrane region" description="Helical" evidence="7">
    <location>
        <begin position="423"/>
        <end position="456"/>
    </location>
</feature>
<evidence type="ECO:0000256" key="3">
    <source>
        <dbReference type="ARBA" id="ARBA00022692"/>
    </source>
</evidence>
<dbReference type="SUPFAM" id="SSF116726">
    <property type="entry name" value="TrkA C-terminal domain-like"/>
    <property type="match status" value="2"/>
</dbReference>
<dbReference type="Gene3D" id="3.30.70.1450">
    <property type="entry name" value="Regulator of K+ conductance, C-terminal domain"/>
    <property type="match status" value="2"/>
</dbReference>
<dbReference type="RefSeq" id="WP_208610176.1">
    <property type="nucleotide sequence ID" value="NZ_FQZT01000011.1"/>
</dbReference>
<evidence type="ECO:0000256" key="1">
    <source>
        <dbReference type="ARBA" id="ARBA00004141"/>
    </source>
</evidence>